<name>A0A9P9JEM5_9HYPO</name>
<dbReference type="GO" id="GO:0046872">
    <property type="term" value="F:metal ion binding"/>
    <property type="evidence" value="ECO:0007669"/>
    <property type="project" value="UniProtKB-KW"/>
</dbReference>
<evidence type="ECO:0000256" key="8">
    <source>
        <dbReference type="ARBA" id="ARBA00029427"/>
    </source>
</evidence>
<dbReference type="PROSITE" id="PS50991">
    <property type="entry name" value="PYR_CT"/>
    <property type="match status" value="1"/>
</dbReference>
<feature type="compositionally biased region" description="Basic and acidic residues" evidence="10">
    <location>
        <begin position="882"/>
        <end position="892"/>
    </location>
</feature>
<dbReference type="CDD" id="cd01135">
    <property type="entry name" value="V_A-ATPase_B"/>
    <property type="match status" value="1"/>
</dbReference>
<proteinExistence type="inferred from homology"/>
<evidence type="ECO:0000256" key="7">
    <source>
        <dbReference type="ARBA" id="ARBA00023239"/>
    </source>
</evidence>
<feature type="domain" description="Pyruvate carboxyltransferase" evidence="11">
    <location>
        <begin position="34"/>
        <end position="331"/>
    </location>
</feature>
<dbReference type="EMBL" id="JAGMUU010000004">
    <property type="protein sequence ID" value="KAH7155328.1"/>
    <property type="molecule type" value="Genomic_DNA"/>
</dbReference>
<dbReference type="InterPro" id="IPR004100">
    <property type="entry name" value="ATPase_F1/V1/A1_a/bsu_N"/>
</dbReference>
<keyword evidence="5" id="KW-0375">Hydrogen ion transport</keyword>
<evidence type="ECO:0000256" key="6">
    <source>
        <dbReference type="ARBA" id="ARBA00023065"/>
    </source>
</evidence>
<reference evidence="12" key="1">
    <citation type="journal article" date="2021" name="Nat. Commun.">
        <title>Genetic determinants of endophytism in the Arabidopsis root mycobiome.</title>
        <authorList>
            <person name="Mesny F."/>
            <person name="Miyauchi S."/>
            <person name="Thiergart T."/>
            <person name="Pickel B."/>
            <person name="Atanasova L."/>
            <person name="Karlsson M."/>
            <person name="Huettel B."/>
            <person name="Barry K.W."/>
            <person name="Haridas S."/>
            <person name="Chen C."/>
            <person name="Bauer D."/>
            <person name="Andreopoulos W."/>
            <person name="Pangilinan J."/>
            <person name="LaButti K."/>
            <person name="Riley R."/>
            <person name="Lipzen A."/>
            <person name="Clum A."/>
            <person name="Drula E."/>
            <person name="Henrissat B."/>
            <person name="Kohler A."/>
            <person name="Grigoriev I.V."/>
            <person name="Martin F.M."/>
            <person name="Hacquard S."/>
        </authorList>
    </citation>
    <scope>NUCLEOTIDE SEQUENCE</scope>
    <source>
        <strain evidence="12">MPI-CAGE-AT-0021</strain>
    </source>
</reference>
<dbReference type="Gene3D" id="3.40.50.12240">
    <property type="match status" value="1"/>
</dbReference>
<dbReference type="Proteomes" id="UP000717696">
    <property type="component" value="Unassembled WGS sequence"/>
</dbReference>
<evidence type="ECO:0000256" key="4">
    <source>
        <dbReference type="ARBA" id="ARBA00022723"/>
    </source>
</evidence>
<dbReference type="GO" id="GO:0046961">
    <property type="term" value="F:proton-transporting ATPase activity, rotational mechanism"/>
    <property type="evidence" value="ECO:0007669"/>
    <property type="project" value="InterPro"/>
</dbReference>
<dbReference type="PROSITE" id="PS00152">
    <property type="entry name" value="ATPASE_ALPHA_BETA"/>
    <property type="match status" value="1"/>
</dbReference>
<dbReference type="FunFam" id="3.20.20.70:FF:000071">
    <property type="entry name" value="Hydroxymethylglutaryl-CoA lyase"/>
    <property type="match status" value="1"/>
</dbReference>
<dbReference type="InterPro" id="IPR005723">
    <property type="entry name" value="ATPase_V1-cplx_bsu"/>
</dbReference>
<organism evidence="12 13">
    <name type="scientific">Dactylonectria estremocensis</name>
    <dbReference type="NCBI Taxonomy" id="1079267"/>
    <lineage>
        <taxon>Eukaryota</taxon>
        <taxon>Fungi</taxon>
        <taxon>Dikarya</taxon>
        <taxon>Ascomycota</taxon>
        <taxon>Pezizomycotina</taxon>
        <taxon>Sordariomycetes</taxon>
        <taxon>Hypocreomycetidae</taxon>
        <taxon>Hypocreales</taxon>
        <taxon>Nectriaceae</taxon>
        <taxon>Dactylonectria</taxon>
    </lineage>
</organism>
<dbReference type="NCBIfam" id="TIGR01040">
    <property type="entry name" value="V-ATPase_V1_B"/>
    <property type="match status" value="1"/>
</dbReference>
<dbReference type="AlphaFoldDB" id="A0A9P9JEM5"/>
<dbReference type="NCBIfam" id="NF003235">
    <property type="entry name" value="PRK04196.1"/>
    <property type="match status" value="1"/>
</dbReference>
<accession>A0A9P9JEM5</accession>
<dbReference type="OrthoDB" id="1735853at2759"/>
<evidence type="ECO:0000259" key="11">
    <source>
        <dbReference type="PROSITE" id="PS50991"/>
    </source>
</evidence>
<dbReference type="CDD" id="cd07938">
    <property type="entry name" value="DRE_TIM_HMGL"/>
    <property type="match status" value="1"/>
</dbReference>
<keyword evidence="12" id="KW-0378">Hydrolase</keyword>
<dbReference type="GO" id="GO:0005774">
    <property type="term" value="C:vacuolar membrane"/>
    <property type="evidence" value="ECO:0007669"/>
    <property type="project" value="UniProtKB-SubCell"/>
</dbReference>
<evidence type="ECO:0000256" key="9">
    <source>
        <dbReference type="ARBA" id="ARBA00030314"/>
    </source>
</evidence>
<dbReference type="Pfam" id="PF22919">
    <property type="entry name" value="ATP-synt_VA_C"/>
    <property type="match status" value="1"/>
</dbReference>
<evidence type="ECO:0000313" key="12">
    <source>
        <dbReference type="EMBL" id="KAH7155328.1"/>
    </source>
</evidence>
<dbReference type="Pfam" id="PF00006">
    <property type="entry name" value="ATP-synt_ab"/>
    <property type="match status" value="1"/>
</dbReference>
<dbReference type="GO" id="GO:0033180">
    <property type="term" value="C:proton-transporting V-type ATPase, V1 domain"/>
    <property type="evidence" value="ECO:0007669"/>
    <property type="project" value="InterPro"/>
</dbReference>
<dbReference type="FunFam" id="3.40.50.12240:FF:000001">
    <property type="entry name" value="V-type proton ATPase subunit B, brain"/>
    <property type="match status" value="1"/>
</dbReference>
<dbReference type="SUPFAM" id="SSF51569">
    <property type="entry name" value="Aldolase"/>
    <property type="match status" value="1"/>
</dbReference>
<keyword evidence="7" id="KW-0456">Lyase</keyword>
<dbReference type="HAMAP" id="MF_00310">
    <property type="entry name" value="ATP_synth_B_arch"/>
    <property type="match status" value="1"/>
</dbReference>
<keyword evidence="6" id="KW-0406">Ion transport</keyword>
<evidence type="ECO:0000313" key="13">
    <source>
        <dbReference type="Proteomes" id="UP000717696"/>
    </source>
</evidence>
<dbReference type="InterPro" id="IPR055190">
    <property type="entry name" value="ATP-synt_VA_C"/>
</dbReference>
<dbReference type="CDD" id="cd18118">
    <property type="entry name" value="ATP-synt_V_A-type_beta_N"/>
    <property type="match status" value="1"/>
</dbReference>
<evidence type="ECO:0000256" key="5">
    <source>
        <dbReference type="ARBA" id="ARBA00022781"/>
    </source>
</evidence>
<dbReference type="InterPro" id="IPR022879">
    <property type="entry name" value="V-ATPase_su_B/beta"/>
</dbReference>
<dbReference type="GO" id="GO:0016829">
    <property type="term" value="F:lyase activity"/>
    <property type="evidence" value="ECO:0007669"/>
    <property type="project" value="UniProtKB-KW"/>
</dbReference>
<dbReference type="InterPro" id="IPR000194">
    <property type="entry name" value="ATPase_F1/V1/A1_a/bsu_nucl-bd"/>
</dbReference>
<sequence length="904" mass="98260">MSLLRSGICRACRRSQLRLQRGFSTAGTSYDNRVKLVEVGPRDGLQNEKKTIPLATKIELIERLALTGLSTIEAGSFVSPKWVPQMANSSEILEHILQQKVPSQVPVSYSFLAPNVKGLQNAAKLLSENPKAFATQMNPASEAEAVSKPSVEVAVFAAATESFSQKNLNCDIQTSLDRFKEVIQESKALGLRVRAYVSVVLGCPFEGFDVDPHRVAEIATDLLESGADEISLGDTTGMGTAPRTSALLKCMASAGIRSEDIAMHFHDTYGQALVNTAVSLEHGIRTFDSSVGGLGGCPYSPGATGNVATENMVYFLETLGMSTGVNLDEITDIGAWITNELGKGNESSASSTSSNLIPARGALPFSPSPPASTFNPPFSPPPHLACLPRFRPPSPPPLPPAMSDPRDSSSYSVIPRIRYNTVGGVNGPLVIVENVRTPPCRPPRRHNAIAGLTMTGDRAVVQVFEGTSGIDVKKTNVEFTGESLKLGVSEDMLGRIFDGSGRAIDKGPKVLAEDYLDINGSPINPYSREYPEEMISTGISAIDTMNSIARGQKIPIFSAAGLPHNEIAAQICRQAGLVQKQGITNKGVHDGHEENFSIVFGAMGVNLETARFFTRDFEENGSLERVTLFLNLANDPTIERIITPRLALTTAEYYAYQLEKHVLVILTDLSAYCDALREVSAAREEVPGRRGFPGYMYTDLSTIYERAGRVQGRNGSITQIPILTMPNDDITHPIPDLTGYITEGQIFIDRALHNRGIYPPINVLPSLSRLMKSAIGEGMTRKDHGDVSNQLYAKYAIGRDAAAMKAVVGEEALSAEDKLSLEFLEKFERQFIAQGAYESRSIYESLDLAWSLLRIYPKELLNRVPAKVLNEFYQRAAKEAKAKGKSRAETGARDQQQQENLIDA</sequence>
<evidence type="ECO:0000256" key="2">
    <source>
        <dbReference type="ARBA" id="ARBA00013419"/>
    </source>
</evidence>
<dbReference type="PANTHER" id="PTHR43389:SF4">
    <property type="entry name" value="V-TYPE PROTON ATPASE SUBUNIT B"/>
    <property type="match status" value="1"/>
</dbReference>
<dbReference type="PANTHER" id="PTHR43389">
    <property type="entry name" value="V-TYPE PROTON ATPASE SUBUNIT B"/>
    <property type="match status" value="1"/>
</dbReference>
<evidence type="ECO:0000256" key="10">
    <source>
        <dbReference type="SAM" id="MobiDB-lite"/>
    </source>
</evidence>
<dbReference type="GO" id="GO:0016787">
    <property type="term" value="F:hydrolase activity"/>
    <property type="evidence" value="ECO:0007669"/>
    <property type="project" value="UniProtKB-KW"/>
</dbReference>
<dbReference type="Gene3D" id="3.20.20.70">
    <property type="entry name" value="Aldolase class I"/>
    <property type="match status" value="1"/>
</dbReference>
<dbReference type="InterPro" id="IPR027417">
    <property type="entry name" value="P-loop_NTPase"/>
</dbReference>
<dbReference type="SUPFAM" id="SSF52540">
    <property type="entry name" value="P-loop containing nucleoside triphosphate hydrolases"/>
    <property type="match status" value="1"/>
</dbReference>
<dbReference type="GO" id="GO:0005524">
    <property type="term" value="F:ATP binding"/>
    <property type="evidence" value="ECO:0007669"/>
    <property type="project" value="InterPro"/>
</dbReference>
<dbReference type="GO" id="GO:0046034">
    <property type="term" value="P:ATP metabolic process"/>
    <property type="evidence" value="ECO:0007669"/>
    <property type="project" value="InterPro"/>
</dbReference>
<dbReference type="Pfam" id="PF00682">
    <property type="entry name" value="HMGL-like"/>
    <property type="match status" value="1"/>
</dbReference>
<evidence type="ECO:0000256" key="1">
    <source>
        <dbReference type="ARBA" id="ARBA00008936"/>
    </source>
</evidence>
<dbReference type="InterPro" id="IPR020003">
    <property type="entry name" value="ATPase_a/bsu_AS"/>
</dbReference>
<comment type="caution">
    <text evidence="12">The sequence shown here is derived from an EMBL/GenBank/DDBJ whole genome shotgun (WGS) entry which is preliminary data.</text>
</comment>
<keyword evidence="4" id="KW-0479">Metal-binding</keyword>
<keyword evidence="13" id="KW-1185">Reference proteome</keyword>
<dbReference type="CDD" id="cd18112">
    <property type="entry name" value="ATP-synt_V_A-type_beta_C"/>
    <property type="match status" value="1"/>
</dbReference>
<dbReference type="NCBIfam" id="NF004283">
    <property type="entry name" value="PRK05692.1"/>
    <property type="match status" value="1"/>
</dbReference>
<feature type="region of interest" description="Disordered" evidence="10">
    <location>
        <begin position="882"/>
        <end position="904"/>
    </location>
</feature>
<comment type="similarity">
    <text evidence="1">Belongs to the ATPase alpha/beta chains family.</text>
</comment>
<comment type="subcellular location">
    <subcellularLocation>
        <location evidence="8">Vacuole membrane</location>
        <topology evidence="8">Peripheral membrane protein</topology>
        <orientation evidence="8">Cytoplasmic side</orientation>
    </subcellularLocation>
</comment>
<dbReference type="InterPro" id="IPR013785">
    <property type="entry name" value="Aldolase_TIM"/>
</dbReference>
<keyword evidence="3" id="KW-0813">Transport</keyword>
<gene>
    <name evidence="12" type="ORF">B0J13DRAFT_593565</name>
</gene>
<protein>
    <recommendedName>
        <fullName evidence="2">V-type proton ATPase subunit B</fullName>
    </recommendedName>
    <alternativeName>
        <fullName evidence="9">Vacuolar proton pump subunit B</fullName>
    </alternativeName>
</protein>
<dbReference type="GO" id="GO:0007035">
    <property type="term" value="P:vacuolar acidification"/>
    <property type="evidence" value="ECO:0007669"/>
    <property type="project" value="TreeGrafter"/>
</dbReference>
<feature type="compositionally biased region" description="Polar residues" evidence="10">
    <location>
        <begin position="893"/>
        <end position="904"/>
    </location>
</feature>
<dbReference type="GO" id="GO:0044283">
    <property type="term" value="P:small molecule biosynthetic process"/>
    <property type="evidence" value="ECO:0007669"/>
    <property type="project" value="UniProtKB-ARBA"/>
</dbReference>
<dbReference type="InterPro" id="IPR000891">
    <property type="entry name" value="PYR_CT"/>
</dbReference>
<dbReference type="Pfam" id="PF02874">
    <property type="entry name" value="ATP-synt_ab_N"/>
    <property type="match status" value="1"/>
</dbReference>
<evidence type="ECO:0000256" key="3">
    <source>
        <dbReference type="ARBA" id="ARBA00022448"/>
    </source>
</evidence>